<dbReference type="GO" id="GO:0005737">
    <property type="term" value="C:cytoplasm"/>
    <property type="evidence" value="ECO:0007669"/>
    <property type="project" value="UniProtKB-SubCell"/>
</dbReference>
<evidence type="ECO:0000256" key="2">
    <source>
        <dbReference type="ARBA" id="ARBA00023150"/>
    </source>
</evidence>
<dbReference type="GO" id="GO:0097163">
    <property type="term" value="F:sulfur carrier activity"/>
    <property type="evidence" value="ECO:0007669"/>
    <property type="project" value="UniProtKB-UniRule"/>
</dbReference>
<sequence>MISRATVRRHTVVKVREGYCRREKDAVVVEEPLEIRLSIPSTQQTVQLATLMRTPDADVELATGFLFGEGIIRDRYDITTIRYCVDAELDDEARFNTLIVNLRADRDLDLEAHRRFFFVSSSCGVCGKASLESLHLRGCTPLIDDPTVRVTCTVLTRIDDTLRQAQRLFARTGGLHAAALFTTSGQLLTLYEDIGRHNAVDKLIGTHVLNGTLAHLRQSMLVVSGRASFEIMQKALMARIPLVVAVGAPSTLAVTLAQHFNMTLIGFLRGAGWNIYTGVERVVRADDHR</sequence>
<dbReference type="PIRSF" id="PIRSF015626">
    <property type="entry name" value="FdhD"/>
    <property type="match status" value="1"/>
</dbReference>
<dbReference type="NCBIfam" id="NF001943">
    <property type="entry name" value="PRK00724.1-2"/>
    <property type="match status" value="1"/>
</dbReference>
<dbReference type="OrthoDB" id="9782042at2"/>
<accession>B8G8I0</accession>
<dbReference type="InterPro" id="IPR003786">
    <property type="entry name" value="FdhD"/>
</dbReference>
<dbReference type="HOGENOM" id="CLU_056887_3_0_0"/>
<reference evidence="4" key="1">
    <citation type="submission" date="2008-12" db="EMBL/GenBank/DDBJ databases">
        <title>Complete sequence of Chloroflexus aggregans DSM 9485.</title>
        <authorList>
            <consortium name="US DOE Joint Genome Institute"/>
            <person name="Lucas S."/>
            <person name="Copeland A."/>
            <person name="Lapidus A."/>
            <person name="Glavina del Rio T."/>
            <person name="Dalin E."/>
            <person name="Tice H."/>
            <person name="Pitluck S."/>
            <person name="Foster B."/>
            <person name="Larimer F."/>
            <person name="Land M."/>
            <person name="Hauser L."/>
            <person name="Kyrpides N."/>
            <person name="Mikhailova N."/>
            <person name="Bryant D."/>
            <person name="Richardson P."/>
        </authorList>
    </citation>
    <scope>NUCLEOTIDE SEQUENCE</scope>
    <source>
        <strain evidence="4">DSM 9485</strain>
    </source>
</reference>
<dbReference type="InterPro" id="IPR016193">
    <property type="entry name" value="Cytidine_deaminase-like"/>
</dbReference>
<dbReference type="Proteomes" id="UP000002508">
    <property type="component" value="Chromosome"/>
</dbReference>
<dbReference type="EMBL" id="CP001337">
    <property type="protein sequence ID" value="ACL24242.1"/>
    <property type="molecule type" value="Genomic_DNA"/>
</dbReference>
<dbReference type="KEGG" id="cag:Cagg_1335"/>
<dbReference type="Gene3D" id="3.10.20.10">
    <property type="match status" value="1"/>
</dbReference>
<dbReference type="SUPFAM" id="SSF53927">
    <property type="entry name" value="Cytidine deaminase-like"/>
    <property type="match status" value="1"/>
</dbReference>
<dbReference type="eggNOG" id="COG1526">
    <property type="taxonomic scope" value="Bacteria"/>
</dbReference>
<evidence type="ECO:0000256" key="3">
    <source>
        <dbReference type="HAMAP-Rule" id="MF_00187"/>
    </source>
</evidence>
<dbReference type="Pfam" id="PF02634">
    <property type="entry name" value="FdhD-NarQ"/>
    <property type="match status" value="1"/>
</dbReference>
<evidence type="ECO:0000256" key="1">
    <source>
        <dbReference type="ARBA" id="ARBA00022490"/>
    </source>
</evidence>
<comment type="similarity">
    <text evidence="3">Belongs to the FdhD family.</text>
</comment>
<dbReference type="Gene3D" id="3.40.140.10">
    <property type="entry name" value="Cytidine Deaminase, domain 2"/>
    <property type="match status" value="1"/>
</dbReference>
<keyword evidence="1 3" id="KW-0963">Cytoplasm</keyword>
<dbReference type="STRING" id="326427.Cagg_1335"/>
<dbReference type="AlphaFoldDB" id="B8G8I0"/>
<dbReference type="HAMAP" id="MF_00187">
    <property type="entry name" value="FdhD"/>
    <property type="match status" value="1"/>
</dbReference>
<dbReference type="GO" id="GO:0006777">
    <property type="term" value="P:Mo-molybdopterin cofactor biosynthetic process"/>
    <property type="evidence" value="ECO:0007669"/>
    <property type="project" value="UniProtKB-UniRule"/>
</dbReference>
<evidence type="ECO:0000313" key="5">
    <source>
        <dbReference type="Proteomes" id="UP000002508"/>
    </source>
</evidence>
<gene>
    <name evidence="3" type="primary">fdhD</name>
    <name evidence="4" type="ordered locus">Cagg_1335</name>
</gene>
<name>B8G8I0_CHLAD</name>
<dbReference type="GO" id="GO:0016783">
    <property type="term" value="F:sulfurtransferase activity"/>
    <property type="evidence" value="ECO:0007669"/>
    <property type="project" value="InterPro"/>
</dbReference>
<dbReference type="NCBIfam" id="TIGR00129">
    <property type="entry name" value="fdhD_narQ"/>
    <property type="match status" value="1"/>
</dbReference>
<protein>
    <recommendedName>
        <fullName evidence="3">Sulfur carrier protein FdhD</fullName>
    </recommendedName>
</protein>
<evidence type="ECO:0000313" key="4">
    <source>
        <dbReference type="EMBL" id="ACL24242.1"/>
    </source>
</evidence>
<comment type="subcellular location">
    <subcellularLocation>
        <location evidence="3">Cytoplasm</location>
    </subcellularLocation>
</comment>
<dbReference type="PANTHER" id="PTHR30592">
    <property type="entry name" value="FORMATE DEHYDROGENASE"/>
    <property type="match status" value="1"/>
</dbReference>
<keyword evidence="5" id="KW-1185">Reference proteome</keyword>
<proteinExistence type="inferred from homology"/>
<organism evidence="4 5">
    <name type="scientific">Chloroflexus aggregans (strain MD-66 / DSM 9485)</name>
    <dbReference type="NCBI Taxonomy" id="326427"/>
    <lineage>
        <taxon>Bacteria</taxon>
        <taxon>Bacillati</taxon>
        <taxon>Chloroflexota</taxon>
        <taxon>Chloroflexia</taxon>
        <taxon>Chloroflexales</taxon>
        <taxon>Chloroflexineae</taxon>
        <taxon>Chloroflexaceae</taxon>
        <taxon>Chloroflexus</taxon>
    </lineage>
</organism>
<comment type="caution">
    <text evidence="3">Lacks conserved residue(s) required for the propagation of feature annotation.</text>
</comment>
<keyword evidence="2 3" id="KW-0501">Molybdenum cofactor biosynthesis</keyword>
<comment type="function">
    <text evidence="3">Required for formate dehydrogenase (FDH) activity. Acts as a sulfur carrier protein that transfers sulfur from IscS to the molybdenum cofactor prior to its insertion into FDH.</text>
</comment>
<feature type="active site" description="Cysteine persulfide intermediate" evidence="3">
    <location>
        <position position="123"/>
    </location>
</feature>
<dbReference type="RefSeq" id="WP_012616606.1">
    <property type="nucleotide sequence ID" value="NC_011831.1"/>
</dbReference>
<dbReference type="PANTHER" id="PTHR30592:SF1">
    <property type="entry name" value="SULFUR CARRIER PROTEIN FDHD"/>
    <property type="match status" value="1"/>
</dbReference>